<sequence>MLRLGFIRTERSRLADPRQLERFNSLPVMAVQTSAPRGRGGVGVGDLRRRPERTSARGSIESYCGEAGEIASEKNPSPVQSPGECTCNFSLQLHKHGNILPTTSAVFFSSSVSFSATIPSRTKAPGFYSTIPELLARAGTYWRKFTPWASARFREKKRWLSRALKLLIRKTQQHPPKTLDGCPPTPSRRSSGWPV</sequence>
<dbReference type="VEuPathDB" id="VectorBase:ASIC016087"/>
<dbReference type="AlphaFoldDB" id="A0A084WD17"/>
<evidence type="ECO:0000313" key="2">
    <source>
        <dbReference type="EMBL" id="KFB48111.1"/>
    </source>
</evidence>
<evidence type="ECO:0000313" key="3">
    <source>
        <dbReference type="EnsemblMetazoa" id="ASIC016087-PA"/>
    </source>
</evidence>
<protein>
    <submittedName>
        <fullName evidence="2 3">Trim46 protein</fullName>
    </submittedName>
</protein>
<dbReference type="EMBL" id="KE525337">
    <property type="protein sequence ID" value="KFB48111.1"/>
    <property type="molecule type" value="Genomic_DNA"/>
</dbReference>
<organism evidence="2">
    <name type="scientific">Anopheles sinensis</name>
    <name type="common">Mosquito</name>
    <dbReference type="NCBI Taxonomy" id="74873"/>
    <lineage>
        <taxon>Eukaryota</taxon>
        <taxon>Metazoa</taxon>
        <taxon>Ecdysozoa</taxon>
        <taxon>Arthropoda</taxon>
        <taxon>Hexapoda</taxon>
        <taxon>Insecta</taxon>
        <taxon>Pterygota</taxon>
        <taxon>Neoptera</taxon>
        <taxon>Endopterygota</taxon>
        <taxon>Diptera</taxon>
        <taxon>Nematocera</taxon>
        <taxon>Culicoidea</taxon>
        <taxon>Culicidae</taxon>
        <taxon>Anophelinae</taxon>
        <taxon>Anopheles</taxon>
    </lineage>
</organism>
<reference evidence="2 4" key="1">
    <citation type="journal article" date="2014" name="BMC Genomics">
        <title>Genome sequence of Anopheles sinensis provides insight into genetics basis of mosquito competence for malaria parasites.</title>
        <authorList>
            <person name="Zhou D."/>
            <person name="Zhang D."/>
            <person name="Ding G."/>
            <person name="Shi L."/>
            <person name="Hou Q."/>
            <person name="Ye Y."/>
            <person name="Xu Y."/>
            <person name="Zhou H."/>
            <person name="Xiong C."/>
            <person name="Li S."/>
            <person name="Yu J."/>
            <person name="Hong S."/>
            <person name="Yu X."/>
            <person name="Zou P."/>
            <person name="Chen C."/>
            <person name="Chang X."/>
            <person name="Wang W."/>
            <person name="Lv Y."/>
            <person name="Sun Y."/>
            <person name="Ma L."/>
            <person name="Shen B."/>
            <person name="Zhu C."/>
        </authorList>
    </citation>
    <scope>NUCLEOTIDE SEQUENCE [LARGE SCALE GENOMIC DNA]</scope>
</reference>
<evidence type="ECO:0000313" key="4">
    <source>
        <dbReference type="Proteomes" id="UP000030765"/>
    </source>
</evidence>
<dbReference type="EMBL" id="ATLV01022912">
    <property type="status" value="NOT_ANNOTATED_CDS"/>
    <property type="molecule type" value="Genomic_DNA"/>
</dbReference>
<evidence type="ECO:0000256" key="1">
    <source>
        <dbReference type="SAM" id="MobiDB-lite"/>
    </source>
</evidence>
<keyword evidence="4" id="KW-1185">Reference proteome</keyword>
<accession>A0A084WD17</accession>
<dbReference type="Proteomes" id="UP000030765">
    <property type="component" value="Unassembled WGS sequence"/>
</dbReference>
<proteinExistence type="predicted"/>
<dbReference type="EnsemblMetazoa" id="ASIC016087-RA">
    <property type="protein sequence ID" value="ASIC016087-PA"/>
    <property type="gene ID" value="ASIC016087"/>
</dbReference>
<reference evidence="3" key="2">
    <citation type="submission" date="2020-05" db="UniProtKB">
        <authorList>
            <consortium name="EnsemblMetazoa"/>
        </authorList>
    </citation>
    <scope>IDENTIFICATION</scope>
</reference>
<feature type="region of interest" description="Disordered" evidence="1">
    <location>
        <begin position="174"/>
        <end position="195"/>
    </location>
</feature>
<gene>
    <name evidence="2" type="ORF">ZHAS_00016087</name>
</gene>
<name>A0A084WD17_ANOSI</name>